<evidence type="ECO:0000256" key="3">
    <source>
        <dbReference type="ARBA" id="ARBA00023015"/>
    </source>
</evidence>
<evidence type="ECO:0000313" key="8">
    <source>
        <dbReference type="EMBL" id="PRT56060.1"/>
    </source>
</evidence>
<dbReference type="CDD" id="cd12148">
    <property type="entry name" value="fungal_TF_MHR"/>
    <property type="match status" value="1"/>
</dbReference>
<dbReference type="Proteomes" id="UP000238350">
    <property type="component" value="Unassembled WGS sequence"/>
</dbReference>
<dbReference type="PANTHER" id="PTHR47338:SF5">
    <property type="entry name" value="ZN(II)2CYS6 TRANSCRIPTION FACTOR (EUROFUNG)"/>
    <property type="match status" value="1"/>
</dbReference>
<comment type="caution">
    <text evidence="8">The sequence shown here is derived from an EMBL/GenBank/DDBJ whole genome shotgun (WGS) entry which is preliminary data.</text>
</comment>
<feature type="compositionally biased region" description="Acidic residues" evidence="6">
    <location>
        <begin position="557"/>
        <end position="567"/>
    </location>
</feature>
<dbReference type="STRING" id="45607.A0A2T0FM52"/>
<dbReference type="GO" id="GO:0003677">
    <property type="term" value="F:DNA binding"/>
    <property type="evidence" value="ECO:0007669"/>
    <property type="project" value="InterPro"/>
</dbReference>
<dbReference type="SUPFAM" id="SSF57701">
    <property type="entry name" value="Zn2/Cys6 DNA-binding domain"/>
    <property type="match status" value="1"/>
</dbReference>
<proteinExistence type="predicted"/>
<dbReference type="PROSITE" id="PS50048">
    <property type="entry name" value="ZN2_CY6_FUNGAL_2"/>
    <property type="match status" value="1"/>
</dbReference>
<evidence type="ECO:0000259" key="7">
    <source>
        <dbReference type="PROSITE" id="PS50048"/>
    </source>
</evidence>
<dbReference type="GO" id="GO:0005634">
    <property type="term" value="C:nucleus"/>
    <property type="evidence" value="ECO:0007669"/>
    <property type="project" value="UniProtKB-SubCell"/>
</dbReference>
<evidence type="ECO:0000256" key="2">
    <source>
        <dbReference type="ARBA" id="ARBA00022723"/>
    </source>
</evidence>
<dbReference type="AlphaFoldDB" id="A0A2T0FM52"/>
<dbReference type="OrthoDB" id="5600212at2759"/>
<dbReference type="InterPro" id="IPR007219">
    <property type="entry name" value="XnlR_reg_dom"/>
</dbReference>
<dbReference type="Gene3D" id="4.10.240.10">
    <property type="entry name" value="Zn(2)-C6 fungal-type DNA-binding domain"/>
    <property type="match status" value="1"/>
</dbReference>
<dbReference type="RefSeq" id="XP_024666005.1">
    <property type="nucleotide sequence ID" value="XM_024810237.1"/>
</dbReference>
<evidence type="ECO:0000256" key="4">
    <source>
        <dbReference type="ARBA" id="ARBA00023163"/>
    </source>
</evidence>
<dbReference type="InterPro" id="IPR001138">
    <property type="entry name" value="Zn2Cys6_DnaBD"/>
</dbReference>
<evidence type="ECO:0000256" key="5">
    <source>
        <dbReference type="ARBA" id="ARBA00023242"/>
    </source>
</evidence>
<keyword evidence="4" id="KW-0804">Transcription</keyword>
<evidence type="ECO:0000256" key="1">
    <source>
        <dbReference type="ARBA" id="ARBA00004123"/>
    </source>
</evidence>
<dbReference type="Pfam" id="PF00172">
    <property type="entry name" value="Zn_clus"/>
    <property type="match status" value="1"/>
</dbReference>
<dbReference type="InterPro" id="IPR050815">
    <property type="entry name" value="TF_fung"/>
</dbReference>
<keyword evidence="3" id="KW-0805">Transcription regulation</keyword>
<dbReference type="GeneID" id="36517428"/>
<gene>
    <name evidence="8" type="ORF">B9G98_03680</name>
</gene>
<dbReference type="InterPro" id="IPR036864">
    <property type="entry name" value="Zn2-C6_fun-type_DNA-bd_sf"/>
</dbReference>
<protein>
    <submittedName>
        <fullName evidence="8">Tropolone cluster transcription factor tropK</fullName>
    </submittedName>
</protein>
<feature type="region of interest" description="Disordered" evidence="6">
    <location>
        <begin position="554"/>
        <end position="624"/>
    </location>
</feature>
<keyword evidence="5" id="KW-0539">Nucleus</keyword>
<dbReference type="GO" id="GO:0008270">
    <property type="term" value="F:zinc ion binding"/>
    <property type="evidence" value="ECO:0007669"/>
    <property type="project" value="InterPro"/>
</dbReference>
<dbReference type="PROSITE" id="PS00463">
    <property type="entry name" value="ZN2_CY6_FUNGAL_1"/>
    <property type="match status" value="1"/>
</dbReference>
<reference evidence="8 9" key="1">
    <citation type="submission" date="2017-04" db="EMBL/GenBank/DDBJ databases">
        <title>Genome sequencing of [Candida] sorbophila.</title>
        <authorList>
            <person name="Ahn J.O."/>
        </authorList>
    </citation>
    <scope>NUCLEOTIDE SEQUENCE [LARGE SCALE GENOMIC DNA]</scope>
    <source>
        <strain evidence="8 9">DS02</strain>
    </source>
</reference>
<sequence length="777" mass="86788">MSSSEGPKRHIACGCCRRRKLKCDGKRPTCSTCQRLHQVCEYPEVVRKAGPKRGYVRSLECRITQLEKLLSDYCIDPSEKPQDSSNAVSMNLDEPMPPPELVNQLTQIFFSTFNIMIPIVDKTRYLSLMAQPPDKQPRPFLQYAIMATAAAIVPRFRRLKTILYSRARKYLHKAENFRRLNGAASVGFVQAICLIAHLECREGLLPQAWISVGKAHRALSMLLLGYIDGATYNDQIVLDNVETAELRRAFWFVFLCDRLGSLATTINGSIDLHEVVTRVPMDDDAFLAGNYASDTCRIEDLMREPALFSRYPNARLAYFVTLCECSYQALELGRFPRKQFINAPKEWLNEYQKVDNCLVALRTHIPVIPSIPTPVEDESNTQAFERYQEEKWRRISYVLINVLGQAGMLGICRTGLYGIQAMPVLLPLMYPAKLLQKAMMAMLEILLVTRNPHDLSVISAHPLHPICLFVVSVLIMALADYELVALQNFQAPLAYMVETLRQLKDDMPLSVMLTAFLINAMTPQKDDTVKRVEEVLVARRVNLTLPNFFEKWADKDDSGDEGTDLDPGEGSPSFVDENPPSVTSSTLSPVATYSSGVTPSRIPNARKTPSADSPNSVSPVDVSSGIPIKSETMLSMDFASALEMSRVLDERELVNEETRQTIAPPGDNGYRFGIGAESGQTEESRARPNGGTRDPAISSHHHAAIHYGHIYPTGNSFGGVEPGTFDDPPDIFPESIDLTMEDTLFSDQISKGLGGFEEADPHWFDHSPGSYQHVGWQ</sequence>
<organism evidence="8 9">
    <name type="scientific">Wickerhamiella sorbophila</name>
    <dbReference type="NCBI Taxonomy" id="45607"/>
    <lineage>
        <taxon>Eukaryota</taxon>
        <taxon>Fungi</taxon>
        <taxon>Dikarya</taxon>
        <taxon>Ascomycota</taxon>
        <taxon>Saccharomycotina</taxon>
        <taxon>Dipodascomycetes</taxon>
        <taxon>Dipodascales</taxon>
        <taxon>Trichomonascaceae</taxon>
        <taxon>Wickerhamiella</taxon>
    </lineage>
</organism>
<dbReference type="CDD" id="cd00067">
    <property type="entry name" value="GAL4"/>
    <property type="match status" value="1"/>
</dbReference>
<comment type="subcellular location">
    <subcellularLocation>
        <location evidence="1">Nucleus</location>
    </subcellularLocation>
</comment>
<name>A0A2T0FM52_9ASCO</name>
<dbReference type="PANTHER" id="PTHR47338">
    <property type="entry name" value="ZN(II)2CYS6 TRANSCRIPTION FACTOR (EUROFUNG)-RELATED"/>
    <property type="match status" value="1"/>
</dbReference>
<feature type="compositionally biased region" description="Low complexity" evidence="6">
    <location>
        <begin position="579"/>
        <end position="590"/>
    </location>
</feature>
<dbReference type="EMBL" id="NDIQ01000022">
    <property type="protein sequence ID" value="PRT56060.1"/>
    <property type="molecule type" value="Genomic_DNA"/>
</dbReference>
<dbReference type="Pfam" id="PF04082">
    <property type="entry name" value="Fungal_trans"/>
    <property type="match status" value="1"/>
</dbReference>
<feature type="compositionally biased region" description="Low complexity" evidence="6">
    <location>
        <begin position="610"/>
        <end position="624"/>
    </location>
</feature>
<accession>A0A2T0FM52</accession>
<keyword evidence="2" id="KW-0479">Metal-binding</keyword>
<dbReference type="GO" id="GO:0000981">
    <property type="term" value="F:DNA-binding transcription factor activity, RNA polymerase II-specific"/>
    <property type="evidence" value="ECO:0007669"/>
    <property type="project" value="InterPro"/>
</dbReference>
<feature type="domain" description="Zn(2)-C6 fungal-type" evidence="7">
    <location>
        <begin position="12"/>
        <end position="42"/>
    </location>
</feature>
<evidence type="ECO:0000256" key="6">
    <source>
        <dbReference type="SAM" id="MobiDB-lite"/>
    </source>
</evidence>
<dbReference type="GO" id="GO:0006351">
    <property type="term" value="P:DNA-templated transcription"/>
    <property type="evidence" value="ECO:0007669"/>
    <property type="project" value="InterPro"/>
</dbReference>
<dbReference type="SMART" id="SM00066">
    <property type="entry name" value="GAL4"/>
    <property type="match status" value="1"/>
</dbReference>
<keyword evidence="9" id="KW-1185">Reference proteome</keyword>
<evidence type="ECO:0000313" key="9">
    <source>
        <dbReference type="Proteomes" id="UP000238350"/>
    </source>
</evidence>